<dbReference type="RefSeq" id="XP_022725092.1">
    <property type="nucleotide sequence ID" value="XM_022869357.1"/>
</dbReference>
<dbReference type="GeneID" id="111281705"/>
<organism evidence="2 3">
    <name type="scientific">Durio zibethinus</name>
    <name type="common">Durian</name>
    <dbReference type="NCBI Taxonomy" id="66656"/>
    <lineage>
        <taxon>Eukaryota</taxon>
        <taxon>Viridiplantae</taxon>
        <taxon>Streptophyta</taxon>
        <taxon>Embryophyta</taxon>
        <taxon>Tracheophyta</taxon>
        <taxon>Spermatophyta</taxon>
        <taxon>Magnoliopsida</taxon>
        <taxon>eudicotyledons</taxon>
        <taxon>Gunneridae</taxon>
        <taxon>Pentapetalae</taxon>
        <taxon>rosids</taxon>
        <taxon>malvids</taxon>
        <taxon>Malvales</taxon>
        <taxon>Malvaceae</taxon>
        <taxon>Helicteroideae</taxon>
        <taxon>Durio</taxon>
    </lineage>
</organism>
<keyword evidence="2" id="KW-1185">Reference proteome</keyword>
<dbReference type="OrthoDB" id="1701699at2759"/>
<evidence type="ECO:0000313" key="3">
    <source>
        <dbReference type="RefSeq" id="XP_022725092.1"/>
    </source>
</evidence>
<dbReference type="GO" id="GO:0048364">
    <property type="term" value="P:root development"/>
    <property type="evidence" value="ECO:0007669"/>
    <property type="project" value="InterPro"/>
</dbReference>
<dbReference type="AlphaFoldDB" id="A0A6P5XBV1"/>
<dbReference type="PANTHER" id="PTHR33070">
    <property type="entry name" value="OS06G0725500 PROTEIN"/>
    <property type="match status" value="1"/>
</dbReference>
<evidence type="ECO:0000256" key="1">
    <source>
        <dbReference type="SAM" id="MobiDB-lite"/>
    </source>
</evidence>
<dbReference type="GO" id="GO:0048367">
    <property type="term" value="P:shoot system development"/>
    <property type="evidence" value="ECO:0007669"/>
    <property type="project" value="InterPro"/>
</dbReference>
<sequence>MASSALNQKSNFHARSNSLPSSSHPVIPQLEKHFLLQLPLAQKSIAQHCNDQQVNDLLKGSLRLLDVCGVAKDALLQAKEDTQELQSVVRRRRGDDASMLREVEGITITVFESLLSYIGGTTMQPKSTNWSLVSKLMHSNA</sequence>
<protein>
    <submittedName>
        <fullName evidence="3">Uncharacterized protein LOC111281705</fullName>
    </submittedName>
</protein>
<dbReference type="PANTHER" id="PTHR33070:SF129">
    <property type="entry name" value="DUF241 DOMAIN PROTEIN"/>
    <property type="match status" value="1"/>
</dbReference>
<dbReference type="KEGG" id="dzi:111281705"/>
<dbReference type="Proteomes" id="UP000515121">
    <property type="component" value="Unplaced"/>
</dbReference>
<feature type="region of interest" description="Disordered" evidence="1">
    <location>
        <begin position="1"/>
        <end position="24"/>
    </location>
</feature>
<gene>
    <name evidence="3" type="primary">LOC111281705</name>
</gene>
<dbReference type="Pfam" id="PF03087">
    <property type="entry name" value="BPS1"/>
    <property type="match status" value="2"/>
</dbReference>
<dbReference type="InterPro" id="IPR004320">
    <property type="entry name" value="BPS1_pln"/>
</dbReference>
<reference evidence="3" key="1">
    <citation type="submission" date="2025-08" db="UniProtKB">
        <authorList>
            <consortium name="RefSeq"/>
        </authorList>
    </citation>
    <scope>IDENTIFICATION</scope>
    <source>
        <tissue evidence="3">Fruit stalk</tissue>
    </source>
</reference>
<proteinExistence type="predicted"/>
<evidence type="ECO:0000313" key="2">
    <source>
        <dbReference type="Proteomes" id="UP000515121"/>
    </source>
</evidence>
<name>A0A6P5XBV1_DURZI</name>
<accession>A0A6P5XBV1</accession>